<organism evidence="1 2">
    <name type="scientific">Chlorobium phaeobacteroides (strain DSM 266 / SMG 266 / 2430)</name>
    <dbReference type="NCBI Taxonomy" id="290317"/>
    <lineage>
        <taxon>Bacteria</taxon>
        <taxon>Pseudomonadati</taxon>
        <taxon>Chlorobiota</taxon>
        <taxon>Chlorobiia</taxon>
        <taxon>Chlorobiales</taxon>
        <taxon>Chlorobiaceae</taxon>
        <taxon>Chlorobium/Pelodictyon group</taxon>
        <taxon>Chlorobium</taxon>
    </lineage>
</organism>
<dbReference type="HOGENOM" id="CLU_460574_0_0_10"/>
<name>A1BFY4_CHLPD</name>
<dbReference type="KEGG" id="cph:Cpha266_1278"/>
<sequence>MLLSGYPHCHRNSKVIFERDGLAKALMSILHSENDLYELLTHSEARPKGSYNHVTWEIRTKGELDSDAALITSVHEAMHDQLNNCTAYGLILIIVAYLTRSKAIDKQNLLKLVNACRTSHEIFATYTSLLIVSRESILQDLIQQDYPSYFKYVQLAQSLMPGVHKKHLQYPIINSLIRVCYQNPFLVQYLRRGELLNLKPTDCPDQRLILLSGYLTEPRLKSWLQTFVETHESPAEARRFVEAENDLDMITEDVMDFDAIGQALSNFVYEAIKTDASVGFPVMEFDAHLDFLDDLLAYANRLAPMGKASMPLVSNKYPEKIDGVSWYESEAVVFNEQLLPATVIPFADFPEEQLHRLLSRAEGKDYFYIISRITERFLTQYQFSESDRNWLSEYYPDFVITIATKQNVDGVISIVFVMLDSPDQFNTLGKKEFPMLTNSSMLLTSDHAWEPWYEIIEHYSTHTLLFDLSPSIHLERSITINIYDKVYYNSFHLEMEQGNYAFIVMICNGPKVAQGLFILPCSAVMSNLLQAKLEKLGERFQLIDPEKNLNEDMQWLLRLQMTRLLDESRFDFKALSSQYALMGFTNDRFHTA</sequence>
<dbReference type="EMBL" id="CP000492">
    <property type="protein sequence ID" value="ABL65311.1"/>
    <property type="molecule type" value="Genomic_DNA"/>
</dbReference>
<dbReference type="Proteomes" id="UP000008701">
    <property type="component" value="Chromosome"/>
</dbReference>
<protein>
    <submittedName>
        <fullName evidence="1">Uncharacterized protein</fullName>
    </submittedName>
</protein>
<dbReference type="OrthoDB" id="5169332at2"/>
<proteinExistence type="predicted"/>
<keyword evidence="2" id="KW-1185">Reference proteome</keyword>
<dbReference type="RefSeq" id="WP_011745135.1">
    <property type="nucleotide sequence ID" value="NC_008639.1"/>
</dbReference>
<accession>A1BFY4</accession>
<dbReference type="eggNOG" id="ENOG50348MY">
    <property type="taxonomic scope" value="Bacteria"/>
</dbReference>
<reference evidence="1 2" key="1">
    <citation type="submission" date="2006-12" db="EMBL/GenBank/DDBJ databases">
        <title>Complete sequence of Chlorobium phaeobacteroides DSM 266.</title>
        <authorList>
            <consortium name="US DOE Joint Genome Institute"/>
            <person name="Copeland A."/>
            <person name="Lucas S."/>
            <person name="Lapidus A."/>
            <person name="Barry K."/>
            <person name="Detter J.C."/>
            <person name="Glavina del Rio T."/>
            <person name="Hammon N."/>
            <person name="Israni S."/>
            <person name="Pitluck S."/>
            <person name="Goltsman E."/>
            <person name="Schmutz J."/>
            <person name="Larimer F."/>
            <person name="Land M."/>
            <person name="Hauser L."/>
            <person name="Mikhailova N."/>
            <person name="Li T."/>
            <person name="Overmann J."/>
            <person name="Bryant D.A."/>
            <person name="Richardson P."/>
        </authorList>
    </citation>
    <scope>NUCLEOTIDE SEQUENCE [LARGE SCALE GENOMIC DNA]</scope>
    <source>
        <strain evidence="1 2">DSM 266</strain>
    </source>
</reference>
<dbReference type="AlphaFoldDB" id="A1BFY4"/>
<evidence type="ECO:0000313" key="2">
    <source>
        <dbReference type="Proteomes" id="UP000008701"/>
    </source>
</evidence>
<gene>
    <name evidence="1" type="ordered locus">Cpha266_1278</name>
</gene>
<evidence type="ECO:0000313" key="1">
    <source>
        <dbReference type="EMBL" id="ABL65311.1"/>
    </source>
</evidence>